<proteinExistence type="predicted"/>
<organism evidence="1 2">
    <name type="scientific">Psychrilyobacter piezotolerans</name>
    <dbReference type="NCBI Taxonomy" id="2293438"/>
    <lineage>
        <taxon>Bacteria</taxon>
        <taxon>Fusobacteriati</taxon>
        <taxon>Fusobacteriota</taxon>
        <taxon>Fusobacteriia</taxon>
        <taxon>Fusobacteriales</taxon>
        <taxon>Fusobacteriaceae</taxon>
        <taxon>Psychrilyobacter</taxon>
    </lineage>
</organism>
<keyword evidence="2" id="KW-1185">Reference proteome</keyword>
<evidence type="ECO:0000313" key="2">
    <source>
        <dbReference type="Proteomes" id="UP000263486"/>
    </source>
</evidence>
<protein>
    <submittedName>
        <fullName evidence="1">Uncharacterized protein</fullName>
    </submittedName>
</protein>
<accession>A0ABX9KDH8</accession>
<comment type="caution">
    <text evidence="1">The sequence shown here is derived from an EMBL/GenBank/DDBJ whole genome shotgun (WGS) entry which is preliminary data.</text>
</comment>
<sequence length="268" mass="31128">MKYEVNKISSGIIYGNTYRCEDGNGFQRFYQVYSEWDLNINNWVPYTWLVTKDIYGNIIARDKINFVQWLDGLFYPYIVINGQIHYFTVDTKGCWSVLFDNFNCYWNQIKINSPKTIKKEITYQSSQSYESKGDIFNKAEEGIFNYLTEKQNEFDNSFFGKTLLDINHGRKVPFDQGIVAGAEVLDFIGKGYDTVTGVNFYKNTIEEPVIAFCKVGCQVVEKATNVLDQLDRTLNESKVFNNFADVVSGRKSISRVIDEGFRDFKKMF</sequence>
<name>A0ABX9KDH8_9FUSO</name>
<reference evidence="1 2" key="1">
    <citation type="submission" date="2018-08" db="EMBL/GenBank/DDBJ databases">
        <title>Draft genome sequence of Psychrilyobacter sp. strain SD5 isolated from Black Sea water.</title>
        <authorList>
            <person name="Yadav S."/>
            <person name="Villanueva L."/>
            <person name="Damste J.S.S."/>
        </authorList>
    </citation>
    <scope>NUCLEOTIDE SEQUENCE [LARGE SCALE GENOMIC DNA]</scope>
    <source>
        <strain evidence="1 2">SD5</strain>
    </source>
</reference>
<dbReference type="RefSeq" id="WP_114643529.1">
    <property type="nucleotide sequence ID" value="NZ_JAACIO010000036.1"/>
</dbReference>
<dbReference type="Proteomes" id="UP000263486">
    <property type="component" value="Unassembled WGS sequence"/>
</dbReference>
<evidence type="ECO:0000313" key="1">
    <source>
        <dbReference type="EMBL" id="REI39599.1"/>
    </source>
</evidence>
<dbReference type="EMBL" id="QUAJ01000038">
    <property type="protein sequence ID" value="REI39599.1"/>
    <property type="molecule type" value="Genomic_DNA"/>
</dbReference>
<gene>
    <name evidence="1" type="ORF">DYH56_14185</name>
</gene>